<sequence>MTLIVGHNASLRYRESVVLNQQMPQLFADEITTSHHSMIRVVSAFLHLTVADASVHIRSALLLIHQIGGYAQHHDPQ</sequence>
<dbReference type="AlphaFoldDB" id="A0A401H240"/>
<organism evidence="1 2">
    <name type="scientific">Sparassis crispa</name>
    <dbReference type="NCBI Taxonomy" id="139825"/>
    <lineage>
        <taxon>Eukaryota</taxon>
        <taxon>Fungi</taxon>
        <taxon>Dikarya</taxon>
        <taxon>Basidiomycota</taxon>
        <taxon>Agaricomycotina</taxon>
        <taxon>Agaricomycetes</taxon>
        <taxon>Polyporales</taxon>
        <taxon>Sparassidaceae</taxon>
        <taxon>Sparassis</taxon>
    </lineage>
</organism>
<dbReference type="RefSeq" id="XP_027619414.1">
    <property type="nucleotide sequence ID" value="XM_027763613.1"/>
</dbReference>
<proteinExistence type="predicted"/>
<dbReference type="EMBL" id="BFAD01000013">
    <property type="protein sequence ID" value="GBE88501.1"/>
    <property type="molecule type" value="Genomic_DNA"/>
</dbReference>
<evidence type="ECO:0000313" key="2">
    <source>
        <dbReference type="Proteomes" id="UP000287166"/>
    </source>
</evidence>
<dbReference type="GeneID" id="38785418"/>
<name>A0A401H240_9APHY</name>
<dbReference type="InParanoid" id="A0A401H240"/>
<gene>
    <name evidence="1" type="ORF">SCP_1303170</name>
</gene>
<accession>A0A401H240</accession>
<evidence type="ECO:0000313" key="1">
    <source>
        <dbReference type="EMBL" id="GBE88501.1"/>
    </source>
</evidence>
<dbReference type="Proteomes" id="UP000287166">
    <property type="component" value="Unassembled WGS sequence"/>
</dbReference>
<keyword evidence="2" id="KW-1185">Reference proteome</keyword>
<protein>
    <submittedName>
        <fullName evidence="1">Uncharacterized protein</fullName>
    </submittedName>
</protein>
<comment type="caution">
    <text evidence="1">The sequence shown here is derived from an EMBL/GenBank/DDBJ whole genome shotgun (WGS) entry which is preliminary data.</text>
</comment>
<reference evidence="1 2" key="1">
    <citation type="journal article" date="2018" name="Sci. Rep.">
        <title>Genome sequence of the cauliflower mushroom Sparassis crispa (Hanabiratake) and its association with beneficial usage.</title>
        <authorList>
            <person name="Kiyama R."/>
            <person name="Furutani Y."/>
            <person name="Kawaguchi K."/>
            <person name="Nakanishi T."/>
        </authorList>
    </citation>
    <scope>NUCLEOTIDE SEQUENCE [LARGE SCALE GENOMIC DNA]</scope>
</reference>